<organism evidence="1 2">
    <name type="scientific">Elysia crispata</name>
    <name type="common">lettuce slug</name>
    <dbReference type="NCBI Taxonomy" id="231223"/>
    <lineage>
        <taxon>Eukaryota</taxon>
        <taxon>Metazoa</taxon>
        <taxon>Spiralia</taxon>
        <taxon>Lophotrochozoa</taxon>
        <taxon>Mollusca</taxon>
        <taxon>Gastropoda</taxon>
        <taxon>Heterobranchia</taxon>
        <taxon>Euthyneura</taxon>
        <taxon>Panpulmonata</taxon>
        <taxon>Sacoglossa</taxon>
        <taxon>Placobranchoidea</taxon>
        <taxon>Plakobranchidae</taxon>
        <taxon>Elysia</taxon>
    </lineage>
</organism>
<accession>A0AAE0ZVM2</accession>
<reference evidence="1" key="1">
    <citation type="journal article" date="2023" name="G3 (Bethesda)">
        <title>A reference genome for the long-term kleptoplast-retaining sea slug Elysia crispata morphotype clarki.</title>
        <authorList>
            <person name="Eastman K.E."/>
            <person name="Pendleton A.L."/>
            <person name="Shaikh M.A."/>
            <person name="Suttiyut T."/>
            <person name="Ogas R."/>
            <person name="Tomko P."/>
            <person name="Gavelis G."/>
            <person name="Widhalm J.R."/>
            <person name="Wisecaver J.H."/>
        </authorList>
    </citation>
    <scope>NUCLEOTIDE SEQUENCE</scope>
    <source>
        <strain evidence="1">ECLA1</strain>
    </source>
</reference>
<gene>
    <name evidence="1" type="ORF">RRG08_050526</name>
</gene>
<evidence type="ECO:0000313" key="1">
    <source>
        <dbReference type="EMBL" id="KAK3775691.1"/>
    </source>
</evidence>
<dbReference type="AlphaFoldDB" id="A0AAE0ZVM2"/>
<proteinExistence type="predicted"/>
<keyword evidence="2" id="KW-1185">Reference proteome</keyword>
<dbReference type="Proteomes" id="UP001283361">
    <property type="component" value="Unassembled WGS sequence"/>
</dbReference>
<dbReference type="EMBL" id="JAWDGP010003288">
    <property type="protein sequence ID" value="KAK3775691.1"/>
    <property type="molecule type" value="Genomic_DNA"/>
</dbReference>
<evidence type="ECO:0000313" key="2">
    <source>
        <dbReference type="Proteomes" id="UP001283361"/>
    </source>
</evidence>
<name>A0AAE0ZVM2_9GAST</name>
<protein>
    <submittedName>
        <fullName evidence="1">Uncharacterized protein</fullName>
    </submittedName>
</protein>
<sequence length="102" mass="11667">MFQRCKDCPLSRLTPLGLLNRGFVKEFGTDLTTTILCGSRNVTLLSTPRFWYVFGPGVWAALDPDNQKRFHLRVSSPPRSVRQECGQNLVRIHELLDSTHRP</sequence>
<comment type="caution">
    <text evidence="1">The sequence shown here is derived from an EMBL/GenBank/DDBJ whole genome shotgun (WGS) entry which is preliminary data.</text>
</comment>